<organism evidence="6 7">
    <name type="scientific">Streptomyces fungicidicus</name>
    <dbReference type="NCBI Taxonomy" id="68203"/>
    <lineage>
        <taxon>Bacteria</taxon>
        <taxon>Bacillati</taxon>
        <taxon>Actinomycetota</taxon>
        <taxon>Actinomycetes</taxon>
        <taxon>Kitasatosporales</taxon>
        <taxon>Streptomycetaceae</taxon>
        <taxon>Streptomyces</taxon>
    </lineage>
</organism>
<dbReference type="Gene3D" id="1.10.10.60">
    <property type="entry name" value="Homeodomain-like"/>
    <property type="match status" value="1"/>
</dbReference>
<dbReference type="InterPro" id="IPR020449">
    <property type="entry name" value="Tscrpt_reg_AraC-type_HTH"/>
</dbReference>
<keyword evidence="3" id="KW-0804">Transcription</keyword>
<feature type="domain" description="HTH araC/xylS-type" evidence="5">
    <location>
        <begin position="424"/>
        <end position="525"/>
    </location>
</feature>
<evidence type="ECO:0000313" key="7">
    <source>
        <dbReference type="Proteomes" id="UP000282170"/>
    </source>
</evidence>
<name>A0A494UY74_9ACTN</name>
<geneLocation type="plasmid" evidence="6 7">
    <name>p1</name>
</geneLocation>
<evidence type="ECO:0000259" key="5">
    <source>
        <dbReference type="PROSITE" id="PS01124"/>
    </source>
</evidence>
<keyword evidence="2" id="KW-0238">DNA-binding</keyword>
<evidence type="ECO:0000256" key="2">
    <source>
        <dbReference type="ARBA" id="ARBA00023125"/>
    </source>
</evidence>
<protein>
    <recommendedName>
        <fullName evidence="5">HTH araC/xylS-type domain-containing protein</fullName>
    </recommendedName>
</protein>
<dbReference type="KEGG" id="sfug:CNQ36_32965"/>
<feature type="compositionally biased region" description="Polar residues" evidence="4">
    <location>
        <begin position="157"/>
        <end position="172"/>
    </location>
</feature>
<dbReference type="SUPFAM" id="SSF46689">
    <property type="entry name" value="Homeodomain-like"/>
    <property type="match status" value="1"/>
</dbReference>
<dbReference type="PRINTS" id="PR00032">
    <property type="entry name" value="HTHARAC"/>
</dbReference>
<dbReference type="SMART" id="SM00342">
    <property type="entry name" value="HTH_ARAC"/>
    <property type="match status" value="1"/>
</dbReference>
<evidence type="ECO:0000256" key="4">
    <source>
        <dbReference type="SAM" id="MobiDB-lite"/>
    </source>
</evidence>
<dbReference type="PROSITE" id="PS01124">
    <property type="entry name" value="HTH_ARAC_FAMILY_2"/>
    <property type="match status" value="1"/>
</dbReference>
<feature type="region of interest" description="Disordered" evidence="4">
    <location>
        <begin position="152"/>
        <end position="172"/>
    </location>
</feature>
<keyword evidence="6" id="KW-0614">Plasmid</keyword>
<gene>
    <name evidence="6" type="ORF">CNQ36_32965</name>
</gene>
<dbReference type="GO" id="GO:0003700">
    <property type="term" value="F:DNA-binding transcription factor activity"/>
    <property type="evidence" value="ECO:0007669"/>
    <property type="project" value="InterPro"/>
</dbReference>
<dbReference type="PANTHER" id="PTHR46796:SF6">
    <property type="entry name" value="ARAC SUBFAMILY"/>
    <property type="match status" value="1"/>
</dbReference>
<feature type="region of interest" description="Disordered" evidence="4">
    <location>
        <begin position="63"/>
        <end position="89"/>
    </location>
</feature>
<accession>A0A494UY74</accession>
<dbReference type="AlphaFoldDB" id="A0A494UY74"/>
<dbReference type="Proteomes" id="UP000282170">
    <property type="component" value="Plasmid p1"/>
</dbReference>
<evidence type="ECO:0000256" key="1">
    <source>
        <dbReference type="ARBA" id="ARBA00023015"/>
    </source>
</evidence>
<proteinExistence type="predicted"/>
<keyword evidence="1" id="KW-0805">Transcription regulation</keyword>
<reference evidence="6 7" key="1">
    <citation type="submission" date="2017-09" db="EMBL/GenBank/DDBJ databases">
        <authorList>
            <person name="Zhang H."/>
            <person name="Hu S."/>
            <person name="Xu J."/>
            <person name="He Z."/>
        </authorList>
    </citation>
    <scope>NUCLEOTIDE SEQUENCE [LARGE SCALE GENOMIC DNA]</scope>
    <source>
        <strain evidence="6 7">TXX3120</strain>
        <plasmid evidence="6 7">p1</plasmid>
    </source>
</reference>
<sequence length="540" mass="58554">MPLHREPAGVLIRDLAVPVAQAVVAECPALGETAAVGARAGLGQARDAPDVVRVGDLRVGDRGRLAGEANRQAERGRQTAHGADDGRSSHLYSFMRAPYRGRKTPVRGAEVTCRAITVPPAALICRWRRVQTCLATGASLQGASPARRITATAGPRSVSTIGHTSRRASQTWPVHRCPGGACKRDHPCVSGSRTEMTAASQLSCSPAGLVSVSTDGVPAGDRFEWWGRLMRDEVMAVSMTSERPARFHAGVDSIEGGPSTKVSALYLSASSAVRTHAHIRRHDPEDYYLFAVRGGQIGLEQDRRTSWLRVGDLGLYSTSWPLEAEFRGGRGARVEMIRLPRTLLPLPFDTVDRLLAERLSSRTASGALLDRYLSGMLQHAQECGPAELPRLGSVAADLAVTFLAGLLDIARTVPSENRKQALLARIDAFIERNLSSADLRPADIAEHHHISVRMLHALFQERPETVSAAIRRRRLDHCRTDLTDPRLRHRTIGEIALGWGFRHPADFSRAFRAAFGMPPGEFRHTALTSAGGASAALNDK</sequence>
<dbReference type="PANTHER" id="PTHR46796">
    <property type="entry name" value="HTH-TYPE TRANSCRIPTIONAL ACTIVATOR RHAS-RELATED"/>
    <property type="match status" value="1"/>
</dbReference>
<evidence type="ECO:0000256" key="3">
    <source>
        <dbReference type="ARBA" id="ARBA00023163"/>
    </source>
</evidence>
<feature type="compositionally biased region" description="Basic and acidic residues" evidence="4">
    <location>
        <begin position="63"/>
        <end position="88"/>
    </location>
</feature>
<dbReference type="InterPro" id="IPR009057">
    <property type="entry name" value="Homeodomain-like_sf"/>
</dbReference>
<evidence type="ECO:0000313" key="6">
    <source>
        <dbReference type="EMBL" id="AYL40242.1"/>
    </source>
</evidence>
<dbReference type="GO" id="GO:0043565">
    <property type="term" value="F:sequence-specific DNA binding"/>
    <property type="evidence" value="ECO:0007669"/>
    <property type="project" value="InterPro"/>
</dbReference>
<keyword evidence="7" id="KW-1185">Reference proteome</keyword>
<dbReference type="Pfam" id="PF12833">
    <property type="entry name" value="HTH_18"/>
    <property type="match status" value="1"/>
</dbReference>
<dbReference type="InterPro" id="IPR050204">
    <property type="entry name" value="AraC_XylS_family_regulators"/>
</dbReference>
<dbReference type="EMBL" id="CP023408">
    <property type="protein sequence ID" value="AYL40242.1"/>
    <property type="molecule type" value="Genomic_DNA"/>
</dbReference>
<dbReference type="InterPro" id="IPR018060">
    <property type="entry name" value="HTH_AraC"/>
</dbReference>